<protein>
    <submittedName>
        <fullName evidence="1">Uncharacterized protein</fullName>
    </submittedName>
</protein>
<proteinExistence type="predicted"/>
<reference evidence="1 2" key="1">
    <citation type="submission" date="2018-09" db="EMBL/GenBank/DDBJ databases">
        <authorList>
            <person name="Zhu H."/>
        </authorList>
    </citation>
    <scope>NUCLEOTIDE SEQUENCE [LARGE SCALE GENOMIC DNA]</scope>
    <source>
        <strain evidence="1 2">K2W22B-5</strain>
    </source>
</reference>
<comment type="caution">
    <text evidence="1">The sequence shown here is derived from an EMBL/GenBank/DDBJ whole genome shotgun (WGS) entry which is preliminary data.</text>
</comment>
<evidence type="ECO:0000313" key="2">
    <source>
        <dbReference type="Proteomes" id="UP000283458"/>
    </source>
</evidence>
<dbReference type="AlphaFoldDB" id="A0A418VW24"/>
<dbReference type="RefSeq" id="WP_119831422.1">
    <property type="nucleotide sequence ID" value="NZ_QYUL01000002.1"/>
</dbReference>
<gene>
    <name evidence="1" type="ORF">D3877_14225</name>
</gene>
<accession>A0A418VW24</accession>
<organism evidence="1 2">
    <name type="scientific">Azospirillum cavernae</name>
    <dbReference type="NCBI Taxonomy" id="2320860"/>
    <lineage>
        <taxon>Bacteria</taxon>
        <taxon>Pseudomonadati</taxon>
        <taxon>Pseudomonadota</taxon>
        <taxon>Alphaproteobacteria</taxon>
        <taxon>Rhodospirillales</taxon>
        <taxon>Azospirillaceae</taxon>
        <taxon>Azospirillum</taxon>
    </lineage>
</organism>
<dbReference type="Proteomes" id="UP000283458">
    <property type="component" value="Unassembled WGS sequence"/>
</dbReference>
<keyword evidence="2" id="KW-1185">Reference proteome</keyword>
<name>A0A418VW24_9PROT</name>
<dbReference type="EMBL" id="QYUL01000002">
    <property type="protein sequence ID" value="RJF81333.1"/>
    <property type="molecule type" value="Genomic_DNA"/>
</dbReference>
<sequence length="67" mass="7177">MKHTAQTVVEEVAARSGVPVAQTAATLDALLPLLAARLPSPIFGRLQRVLTDDGDASLLNDLWNRDP</sequence>
<evidence type="ECO:0000313" key="1">
    <source>
        <dbReference type="EMBL" id="RJF81333.1"/>
    </source>
</evidence>